<dbReference type="AlphaFoldDB" id="A0A8J6C102"/>
<name>A0A8J6C102_ZIZPA</name>
<reference evidence="2" key="1">
    <citation type="journal article" date="2021" name="bioRxiv">
        <title>Whole Genome Assembly and Annotation of Northern Wild Rice, Zizania palustris L., Supports a Whole Genome Duplication in the Zizania Genus.</title>
        <authorList>
            <person name="Haas M."/>
            <person name="Kono T."/>
            <person name="Macchietto M."/>
            <person name="Millas R."/>
            <person name="McGilp L."/>
            <person name="Shao M."/>
            <person name="Duquette J."/>
            <person name="Hirsch C.N."/>
            <person name="Kimball J."/>
        </authorList>
    </citation>
    <scope>NUCLEOTIDE SEQUENCE</scope>
    <source>
        <tissue evidence="2">Fresh leaf tissue</tissue>
    </source>
</reference>
<evidence type="ECO:0000313" key="3">
    <source>
        <dbReference type="Proteomes" id="UP000729402"/>
    </source>
</evidence>
<evidence type="ECO:0000256" key="1">
    <source>
        <dbReference type="SAM" id="MobiDB-lite"/>
    </source>
</evidence>
<proteinExistence type="predicted"/>
<reference evidence="2" key="2">
    <citation type="submission" date="2021-02" db="EMBL/GenBank/DDBJ databases">
        <authorList>
            <person name="Kimball J.A."/>
            <person name="Haas M.W."/>
            <person name="Macchietto M."/>
            <person name="Kono T."/>
            <person name="Duquette J."/>
            <person name="Shao M."/>
        </authorList>
    </citation>
    <scope>NUCLEOTIDE SEQUENCE</scope>
    <source>
        <tissue evidence="2">Fresh leaf tissue</tissue>
    </source>
</reference>
<gene>
    <name evidence="2" type="ORF">GUJ93_ZPchr0013g35250</name>
</gene>
<comment type="caution">
    <text evidence="2">The sequence shown here is derived from an EMBL/GenBank/DDBJ whole genome shotgun (WGS) entry which is preliminary data.</text>
</comment>
<accession>A0A8J6C102</accession>
<dbReference type="Proteomes" id="UP000729402">
    <property type="component" value="Unassembled WGS sequence"/>
</dbReference>
<dbReference type="EMBL" id="JAAALK010000079">
    <property type="protein sequence ID" value="KAG8096478.1"/>
    <property type="molecule type" value="Genomic_DNA"/>
</dbReference>
<feature type="region of interest" description="Disordered" evidence="1">
    <location>
        <begin position="88"/>
        <end position="117"/>
    </location>
</feature>
<keyword evidence="3" id="KW-1185">Reference proteome</keyword>
<protein>
    <submittedName>
        <fullName evidence="2">Uncharacterized protein</fullName>
    </submittedName>
</protein>
<organism evidence="2 3">
    <name type="scientific">Zizania palustris</name>
    <name type="common">Northern wild rice</name>
    <dbReference type="NCBI Taxonomy" id="103762"/>
    <lineage>
        <taxon>Eukaryota</taxon>
        <taxon>Viridiplantae</taxon>
        <taxon>Streptophyta</taxon>
        <taxon>Embryophyta</taxon>
        <taxon>Tracheophyta</taxon>
        <taxon>Spermatophyta</taxon>
        <taxon>Magnoliopsida</taxon>
        <taxon>Liliopsida</taxon>
        <taxon>Poales</taxon>
        <taxon>Poaceae</taxon>
        <taxon>BOP clade</taxon>
        <taxon>Oryzoideae</taxon>
        <taxon>Oryzeae</taxon>
        <taxon>Zizaniinae</taxon>
        <taxon>Zizania</taxon>
    </lineage>
</organism>
<evidence type="ECO:0000313" key="2">
    <source>
        <dbReference type="EMBL" id="KAG8096478.1"/>
    </source>
</evidence>
<sequence>MNEDVAGDTFEPPLHPAELAELHAEAELSERRMIGNRRTYLRSLEDRLVGDHDEMLPYGADGDMDIGGGGLRELDGRFRSRLGHRWRGEQEEDYRCHGPRGWRDGSSNGSRQKRPMY</sequence>